<feature type="compositionally biased region" description="Low complexity" evidence="1">
    <location>
        <begin position="200"/>
        <end position="209"/>
    </location>
</feature>
<dbReference type="KEGG" id="lth:KLTH0C06160g"/>
<dbReference type="GeneID" id="8291361"/>
<feature type="region of interest" description="Disordered" evidence="1">
    <location>
        <begin position="184"/>
        <end position="217"/>
    </location>
</feature>
<proteinExistence type="predicted"/>
<dbReference type="RefSeq" id="XP_002552493.1">
    <property type="nucleotide sequence ID" value="XM_002552447.1"/>
</dbReference>
<dbReference type="OMA" id="PCKINEA"/>
<evidence type="ECO:0000256" key="1">
    <source>
        <dbReference type="SAM" id="MobiDB-lite"/>
    </source>
</evidence>
<dbReference type="eggNOG" id="ENOG502S9RK">
    <property type="taxonomic scope" value="Eukaryota"/>
</dbReference>
<dbReference type="AlphaFoldDB" id="C5DE44"/>
<evidence type="ECO:0000313" key="2">
    <source>
        <dbReference type="EMBL" id="CAR22055.1"/>
    </source>
</evidence>
<feature type="compositionally biased region" description="Low complexity" evidence="1">
    <location>
        <begin position="274"/>
        <end position="291"/>
    </location>
</feature>
<keyword evidence="3" id="KW-1185">Reference proteome</keyword>
<dbReference type="HOGENOM" id="CLU_746112_0_0_1"/>
<name>C5DE44_LACTC</name>
<protein>
    <submittedName>
        <fullName evidence="2">KLTH0C06160p</fullName>
    </submittedName>
</protein>
<evidence type="ECO:0000313" key="3">
    <source>
        <dbReference type="Proteomes" id="UP000002036"/>
    </source>
</evidence>
<sequence>MANSLLSLYSDSWTLSERPGSNLIKFDAPASDSGSSVILDRSNAVEGSIDSVSPQQLRRFTADVDIQRVGDLSVLSMAQRSLETLRRVEESMHTDNVFLTEVMVMHRLAWDIDVYSQTKSEFPLENVPIKCNILKTLFELLRDYQESKPELPLENVAKVLHYLNKLIQASQLEVPAPQSLAPQPLAKVSSATQPLRKTRTGVSSRSSHVGGHDSYSSNIVRETPVYNSRVSMHSGSGKSRIFSKFFTPARSRESMHTRSTITVQPVNNMAATANTSSTATTNSGSLTSGGSDSEPLAPDPVLISHKLQDIESMKNYKESIVALAKTLRSLPQTDQNTIIFHFVDKSIVPFILKDCKLLLMHYLHEEVILKL</sequence>
<dbReference type="EMBL" id="CU928167">
    <property type="protein sequence ID" value="CAR22055.1"/>
    <property type="molecule type" value="Genomic_DNA"/>
</dbReference>
<accession>C5DE44</accession>
<dbReference type="InParanoid" id="C5DE44"/>
<reference evidence="2 3" key="1">
    <citation type="journal article" date="2009" name="Genome Res.">
        <title>Comparative genomics of protoploid Saccharomycetaceae.</title>
        <authorList>
            <consortium name="The Genolevures Consortium"/>
            <person name="Souciet J.-L."/>
            <person name="Dujon B."/>
            <person name="Gaillardin C."/>
            <person name="Johnston M."/>
            <person name="Baret P.V."/>
            <person name="Cliften P."/>
            <person name="Sherman D.J."/>
            <person name="Weissenbach J."/>
            <person name="Westhof E."/>
            <person name="Wincker P."/>
            <person name="Jubin C."/>
            <person name="Poulain J."/>
            <person name="Barbe V."/>
            <person name="Segurens B."/>
            <person name="Artiguenave F."/>
            <person name="Anthouard V."/>
            <person name="Vacherie B."/>
            <person name="Val M.-E."/>
            <person name="Fulton R.S."/>
            <person name="Minx P."/>
            <person name="Wilson R."/>
            <person name="Durrens P."/>
            <person name="Jean G."/>
            <person name="Marck C."/>
            <person name="Martin T."/>
            <person name="Nikolski M."/>
            <person name="Rolland T."/>
            <person name="Seret M.-L."/>
            <person name="Casaregola S."/>
            <person name="Despons L."/>
            <person name="Fairhead C."/>
            <person name="Fischer G."/>
            <person name="Lafontaine I."/>
            <person name="Leh V."/>
            <person name="Lemaire M."/>
            <person name="de Montigny J."/>
            <person name="Neuveglise C."/>
            <person name="Thierry A."/>
            <person name="Blanc-Lenfle I."/>
            <person name="Bleykasten C."/>
            <person name="Diffels J."/>
            <person name="Fritsch E."/>
            <person name="Frangeul L."/>
            <person name="Goeffon A."/>
            <person name="Jauniaux N."/>
            <person name="Kachouri-Lafond R."/>
            <person name="Payen C."/>
            <person name="Potier S."/>
            <person name="Pribylova L."/>
            <person name="Ozanne C."/>
            <person name="Richard G.-F."/>
            <person name="Sacerdot C."/>
            <person name="Straub M.-L."/>
            <person name="Talla E."/>
        </authorList>
    </citation>
    <scope>NUCLEOTIDE SEQUENCE [LARGE SCALE GENOMIC DNA]</scope>
    <source>
        <strain evidence="3">ATCC 56472 / CBS 6340 / NRRL Y-8284</strain>
    </source>
</reference>
<dbReference type="OrthoDB" id="4068074at2759"/>
<gene>
    <name evidence="2" type="ordered locus">KLTH0C06160g</name>
</gene>
<dbReference type="Proteomes" id="UP000002036">
    <property type="component" value="Chromosome C"/>
</dbReference>
<feature type="region of interest" description="Disordered" evidence="1">
    <location>
        <begin position="274"/>
        <end position="298"/>
    </location>
</feature>
<organism evidence="2 3">
    <name type="scientific">Lachancea thermotolerans (strain ATCC 56472 / CBS 6340 / NRRL Y-8284)</name>
    <name type="common">Yeast</name>
    <name type="synonym">Kluyveromyces thermotolerans</name>
    <dbReference type="NCBI Taxonomy" id="559295"/>
    <lineage>
        <taxon>Eukaryota</taxon>
        <taxon>Fungi</taxon>
        <taxon>Dikarya</taxon>
        <taxon>Ascomycota</taxon>
        <taxon>Saccharomycotina</taxon>
        <taxon>Saccharomycetes</taxon>
        <taxon>Saccharomycetales</taxon>
        <taxon>Saccharomycetaceae</taxon>
        <taxon>Lachancea</taxon>
    </lineage>
</organism>